<organism evidence="1 2">
    <name type="scientific">Arctium lappa</name>
    <name type="common">Greater burdock</name>
    <name type="synonym">Lappa major</name>
    <dbReference type="NCBI Taxonomy" id="4217"/>
    <lineage>
        <taxon>Eukaryota</taxon>
        <taxon>Viridiplantae</taxon>
        <taxon>Streptophyta</taxon>
        <taxon>Embryophyta</taxon>
        <taxon>Tracheophyta</taxon>
        <taxon>Spermatophyta</taxon>
        <taxon>Magnoliopsida</taxon>
        <taxon>eudicotyledons</taxon>
        <taxon>Gunneridae</taxon>
        <taxon>Pentapetalae</taxon>
        <taxon>asterids</taxon>
        <taxon>campanulids</taxon>
        <taxon>Asterales</taxon>
        <taxon>Asteraceae</taxon>
        <taxon>Carduoideae</taxon>
        <taxon>Cardueae</taxon>
        <taxon>Arctiinae</taxon>
        <taxon>Arctium</taxon>
    </lineage>
</organism>
<reference evidence="2" key="1">
    <citation type="journal article" date="2022" name="Mol. Ecol. Resour.">
        <title>The genomes of chicory, endive, great burdock and yacon provide insights into Asteraceae palaeo-polyploidization history and plant inulin production.</title>
        <authorList>
            <person name="Fan W."/>
            <person name="Wang S."/>
            <person name="Wang H."/>
            <person name="Wang A."/>
            <person name="Jiang F."/>
            <person name="Liu H."/>
            <person name="Zhao H."/>
            <person name="Xu D."/>
            <person name="Zhang Y."/>
        </authorList>
    </citation>
    <scope>NUCLEOTIDE SEQUENCE [LARGE SCALE GENOMIC DNA]</scope>
    <source>
        <strain evidence="2">cv. Niubang</strain>
    </source>
</reference>
<protein>
    <submittedName>
        <fullName evidence="1">Uncharacterized protein</fullName>
    </submittedName>
</protein>
<dbReference type="Proteomes" id="UP001055879">
    <property type="component" value="Linkage Group LG09"/>
</dbReference>
<reference evidence="1 2" key="2">
    <citation type="journal article" date="2022" name="Mol. Ecol. Resour.">
        <title>The genomes of chicory, endive, great burdock and yacon provide insights into Asteraceae paleo-polyploidization history and plant inulin production.</title>
        <authorList>
            <person name="Fan W."/>
            <person name="Wang S."/>
            <person name="Wang H."/>
            <person name="Wang A."/>
            <person name="Jiang F."/>
            <person name="Liu H."/>
            <person name="Zhao H."/>
            <person name="Xu D."/>
            <person name="Zhang Y."/>
        </authorList>
    </citation>
    <scope>NUCLEOTIDE SEQUENCE [LARGE SCALE GENOMIC DNA]</scope>
    <source>
        <strain evidence="2">cv. Niubang</strain>
    </source>
</reference>
<evidence type="ECO:0000313" key="2">
    <source>
        <dbReference type="Proteomes" id="UP001055879"/>
    </source>
</evidence>
<dbReference type="EMBL" id="CM042055">
    <property type="protein sequence ID" value="KAI3702084.1"/>
    <property type="molecule type" value="Genomic_DNA"/>
</dbReference>
<accession>A0ACB8ZXK9</accession>
<keyword evidence="2" id="KW-1185">Reference proteome</keyword>
<name>A0ACB8ZXK9_ARCLA</name>
<proteinExistence type="predicted"/>
<gene>
    <name evidence="1" type="ORF">L6452_27739</name>
</gene>
<comment type="caution">
    <text evidence="1">The sequence shown here is derived from an EMBL/GenBank/DDBJ whole genome shotgun (WGS) entry which is preliminary data.</text>
</comment>
<evidence type="ECO:0000313" key="1">
    <source>
        <dbReference type="EMBL" id="KAI3702084.1"/>
    </source>
</evidence>
<sequence>MPLLQEPPLTSMESHNAWLKHYDDSIVISRLMLETMVPSLSERMEMFPRTTFDMINLLREWYLRYVCSECFYTVQALHRTKMEEGQDVSSHIHKMRTHFDYLDRLGYPYPNGIAVAVILKSLTKAFDVFVENLNIDPEEISISDLHTMLEDTEKSLPKVTVTSGICGNIDR</sequence>